<comment type="similarity">
    <text evidence="1">Belongs to the TTC38 family.</text>
</comment>
<dbReference type="Gene3D" id="1.25.40.10">
    <property type="entry name" value="Tetratricopeptide repeat domain"/>
    <property type="match status" value="1"/>
</dbReference>
<comment type="caution">
    <text evidence="5">The sequence shown here is derived from an EMBL/GenBank/DDBJ whole genome shotgun (WGS) entry which is preliminary data.</text>
</comment>
<dbReference type="InterPro" id="IPR033891">
    <property type="entry name" value="TTC38"/>
</dbReference>
<dbReference type="EMBL" id="WVRA01000003">
    <property type="protein sequence ID" value="NOE18470.1"/>
    <property type="molecule type" value="Genomic_DNA"/>
</dbReference>
<dbReference type="PANTHER" id="PTHR16263">
    <property type="entry name" value="TETRATRICOPEPTIDE REPEAT PROTEIN 38"/>
    <property type="match status" value="1"/>
</dbReference>
<dbReference type="RefSeq" id="WP_171329896.1">
    <property type="nucleotide sequence ID" value="NZ_WVRA01000003.1"/>
</dbReference>
<dbReference type="PANTHER" id="PTHR16263:SF4">
    <property type="entry name" value="TETRATRICOPEPTIDE REPEAT PROTEIN 38"/>
    <property type="match status" value="1"/>
</dbReference>
<accession>A0AA90YV58</accession>
<dbReference type="CDD" id="cd05804">
    <property type="entry name" value="StaR_like"/>
    <property type="match status" value="1"/>
</dbReference>
<evidence type="ECO:0000256" key="3">
    <source>
        <dbReference type="ARBA" id="ARBA00022737"/>
    </source>
</evidence>
<evidence type="ECO:0000256" key="2">
    <source>
        <dbReference type="ARBA" id="ARBA00019992"/>
    </source>
</evidence>
<organism evidence="5 6">
    <name type="scientific">Ruegeria atlantica</name>
    <dbReference type="NCBI Taxonomy" id="81569"/>
    <lineage>
        <taxon>Bacteria</taxon>
        <taxon>Pseudomonadati</taxon>
        <taxon>Pseudomonadota</taxon>
        <taxon>Alphaproteobacteria</taxon>
        <taxon>Rhodobacterales</taxon>
        <taxon>Roseobacteraceae</taxon>
        <taxon>Ruegeria</taxon>
    </lineage>
</organism>
<keyword evidence="3" id="KW-0677">Repeat</keyword>
<gene>
    <name evidence="5" type="ORF">GS634_10125</name>
</gene>
<dbReference type="AlphaFoldDB" id="A0AA90YV58"/>
<keyword evidence="4" id="KW-0802">TPR repeat</keyword>
<protein>
    <recommendedName>
        <fullName evidence="2">Tetratricopeptide repeat protein 38</fullName>
    </recommendedName>
</protein>
<dbReference type="Proteomes" id="UP000597886">
    <property type="component" value="Unassembled WGS sequence"/>
</dbReference>
<evidence type="ECO:0000313" key="6">
    <source>
        <dbReference type="Proteomes" id="UP000597886"/>
    </source>
</evidence>
<evidence type="ECO:0000313" key="5">
    <source>
        <dbReference type="EMBL" id="NOE18470.1"/>
    </source>
</evidence>
<proteinExistence type="inferred from homology"/>
<reference evidence="5" key="1">
    <citation type="submission" date="2019-12" db="EMBL/GenBank/DDBJ databases">
        <title>Ruegeria JWLKs population differentiation of coral mucus and skeleton niches.</title>
        <authorList>
            <person name="Luo D."/>
        </authorList>
    </citation>
    <scope>NUCLEOTIDE SEQUENCE</scope>
    <source>
        <strain evidence="5">HKCCD6181</strain>
    </source>
</reference>
<sequence length="441" mass="49365">MSHQETRLSGNWPAAGSKEVALDYFNAAMRAFNIYRGDPVALADKAIETAPDYAMPYILKAYLFGLATEPDAVVEARSILATVQPHAKSELEKSHVDALNALLANNWTEAAVKLDRHNMSFPHDMLGLQAGHLMDFYRANARDLRDRIARVLPKWSEDQPGYSILLGMYSFGLEETGDYGRAEAIGREAVERDPLDCWAQHSVAHVLEMQGRAEDGIEWMASREPNWSGDDNFFKVHNWWHKALYHLDLGQANEAIKLYDARIREGKSDVALDLVDASALLWRLHLEDHDISDRWADVAACWDNHADGKLYPFNDWHAAMAYLGSGRDEEVDRIVNQYRNAPAGGGETSRWAAATGLPLIEGFRAFWQGRYEDATEALHGARFIANSFGGSHAQRDIIDWTLTEAALRSGNRNAAEALANERIAVKPHSPINKRFLGRANA</sequence>
<dbReference type="InterPro" id="IPR011990">
    <property type="entry name" value="TPR-like_helical_dom_sf"/>
</dbReference>
<name>A0AA90YV58_9RHOB</name>
<evidence type="ECO:0000256" key="4">
    <source>
        <dbReference type="ARBA" id="ARBA00022803"/>
    </source>
</evidence>
<evidence type="ECO:0000256" key="1">
    <source>
        <dbReference type="ARBA" id="ARBA00005857"/>
    </source>
</evidence>
<dbReference type="SUPFAM" id="SSF48452">
    <property type="entry name" value="TPR-like"/>
    <property type="match status" value="1"/>
</dbReference>